<dbReference type="InterPro" id="IPR015422">
    <property type="entry name" value="PyrdxlP-dep_Trfase_small"/>
</dbReference>
<dbReference type="AlphaFoldDB" id="A0A7X0J0Y9"/>
<name>A0A7X0J0Y9_9SPHI</name>
<evidence type="ECO:0000313" key="4">
    <source>
        <dbReference type="Proteomes" id="UP000521017"/>
    </source>
</evidence>
<dbReference type="Gene3D" id="3.90.1150.10">
    <property type="entry name" value="Aspartate Aminotransferase, domain 1"/>
    <property type="match status" value="1"/>
</dbReference>
<dbReference type="InterPro" id="IPR000192">
    <property type="entry name" value="Aminotrans_V_dom"/>
</dbReference>
<dbReference type="RefSeq" id="WP_184623776.1">
    <property type="nucleotide sequence ID" value="NZ_JACHCC010000003.1"/>
</dbReference>
<dbReference type="EMBL" id="JACHCC010000003">
    <property type="protein sequence ID" value="MBB6499071.1"/>
    <property type="molecule type" value="Genomic_DNA"/>
</dbReference>
<dbReference type="Pfam" id="PF00266">
    <property type="entry name" value="Aminotran_5"/>
    <property type="match status" value="1"/>
</dbReference>
<dbReference type="InterPro" id="IPR015421">
    <property type="entry name" value="PyrdxlP-dep_Trfase_major"/>
</dbReference>
<protein>
    <submittedName>
        <fullName evidence="3">Selenocysteine lyase/cysteine desulfurase</fullName>
    </submittedName>
</protein>
<comment type="caution">
    <text evidence="3">The sequence shown here is derived from an EMBL/GenBank/DDBJ whole genome shotgun (WGS) entry which is preliminary data.</text>
</comment>
<keyword evidence="3" id="KW-0456">Lyase</keyword>
<keyword evidence="1" id="KW-0663">Pyridoxal phosphate</keyword>
<gene>
    <name evidence="3" type="ORF">HDF25_001212</name>
</gene>
<sequence length="358" mass="41274">MNFKEQFPVLENCTYLNTANSGILAKSIQEWRSSHDEDFMQMGSRFRISQADFLQDLRQHLARFFHSKEENVFLVQNFSIAFNTFLDGLSRSHRFLLVTSDYPSINYPVESRMFTYTYAKSNENLEQDILDTIKSFKPSVLALSLVQYTNGIKIDFDFIKRLKAEHPDLLIIADGTQFCGTEDFNFEESGLDVLISSGYKWMLGGYGNGFMLIKNHVYNYLYQEKTTHSLPKEAFLKDKKLLSLCFESGHLDTLNFGTLKQSILFLEEIGFDFIQKRLQTLSQMAKQAFTDRGLLSKEIIDRPAHSSIFSIAANAHLIKKIEDANIITSQRGAGLRISFNFYNNEQELQQLLKVIDEN</sequence>
<organism evidence="3 4">
    <name type="scientific">Pedobacter cryoconitis</name>
    <dbReference type="NCBI Taxonomy" id="188932"/>
    <lineage>
        <taxon>Bacteria</taxon>
        <taxon>Pseudomonadati</taxon>
        <taxon>Bacteroidota</taxon>
        <taxon>Sphingobacteriia</taxon>
        <taxon>Sphingobacteriales</taxon>
        <taxon>Sphingobacteriaceae</taxon>
        <taxon>Pedobacter</taxon>
    </lineage>
</organism>
<dbReference type="PANTHER" id="PTHR43586:SF15">
    <property type="entry name" value="BLR3095 PROTEIN"/>
    <property type="match status" value="1"/>
</dbReference>
<feature type="domain" description="Aminotransferase class V" evidence="2">
    <location>
        <begin position="47"/>
        <end position="351"/>
    </location>
</feature>
<dbReference type="SUPFAM" id="SSF53383">
    <property type="entry name" value="PLP-dependent transferases"/>
    <property type="match status" value="1"/>
</dbReference>
<dbReference type="GO" id="GO:0016829">
    <property type="term" value="F:lyase activity"/>
    <property type="evidence" value="ECO:0007669"/>
    <property type="project" value="UniProtKB-KW"/>
</dbReference>
<evidence type="ECO:0000259" key="2">
    <source>
        <dbReference type="Pfam" id="PF00266"/>
    </source>
</evidence>
<dbReference type="InterPro" id="IPR015424">
    <property type="entry name" value="PyrdxlP-dep_Trfase"/>
</dbReference>
<dbReference type="Gene3D" id="3.40.640.10">
    <property type="entry name" value="Type I PLP-dependent aspartate aminotransferase-like (Major domain)"/>
    <property type="match status" value="1"/>
</dbReference>
<accession>A0A7X0J0Y9</accession>
<evidence type="ECO:0000256" key="1">
    <source>
        <dbReference type="ARBA" id="ARBA00022898"/>
    </source>
</evidence>
<reference evidence="3 4" key="1">
    <citation type="submission" date="2020-08" db="EMBL/GenBank/DDBJ databases">
        <title>Genomic Encyclopedia of Type Strains, Phase IV (KMG-V): Genome sequencing to study the core and pangenomes of soil and plant-associated prokaryotes.</title>
        <authorList>
            <person name="Whitman W."/>
        </authorList>
    </citation>
    <scope>NUCLEOTIDE SEQUENCE [LARGE SCALE GENOMIC DNA]</scope>
    <source>
        <strain evidence="3 4">M2T3</strain>
    </source>
</reference>
<dbReference type="Proteomes" id="UP000521017">
    <property type="component" value="Unassembled WGS sequence"/>
</dbReference>
<dbReference type="PANTHER" id="PTHR43586">
    <property type="entry name" value="CYSTEINE DESULFURASE"/>
    <property type="match status" value="1"/>
</dbReference>
<evidence type="ECO:0000313" key="3">
    <source>
        <dbReference type="EMBL" id="MBB6499071.1"/>
    </source>
</evidence>
<proteinExistence type="predicted"/>